<evidence type="ECO:0000256" key="15">
    <source>
        <dbReference type="ARBA" id="ARBA00022833"/>
    </source>
</evidence>
<evidence type="ECO:0000256" key="17">
    <source>
        <dbReference type="ARBA" id="ARBA00023285"/>
    </source>
</evidence>
<dbReference type="InterPro" id="IPR004223">
    <property type="entry name" value="VitB12-dep_Met_synth_activ_dom"/>
</dbReference>
<comment type="catalytic activity">
    <reaction evidence="1 21">
        <text>(6S)-5-methyl-5,6,7,8-tetrahydrofolate + L-homocysteine = (6S)-5,6,7,8-tetrahydrofolate + L-methionine</text>
        <dbReference type="Rhea" id="RHEA:11172"/>
        <dbReference type="ChEBI" id="CHEBI:18608"/>
        <dbReference type="ChEBI" id="CHEBI:57453"/>
        <dbReference type="ChEBI" id="CHEBI:57844"/>
        <dbReference type="ChEBI" id="CHEBI:58199"/>
        <dbReference type="EC" id="2.1.1.13"/>
    </reaction>
</comment>
<feature type="binding site" description="axial binding residue" evidence="22">
    <location>
        <position position="705"/>
    </location>
    <ligand>
        <name>methylcob(III)alamin</name>
        <dbReference type="ChEBI" id="CHEBI:28115"/>
    </ligand>
    <ligandPart>
        <name>Co</name>
        <dbReference type="ChEBI" id="CHEBI:27638"/>
    </ligandPart>
</feature>
<evidence type="ECO:0000259" key="29">
    <source>
        <dbReference type="PROSITE" id="PS51337"/>
    </source>
</evidence>
<dbReference type="PIRSF" id="PIRSF000381">
    <property type="entry name" value="MetH"/>
    <property type="match status" value="1"/>
</dbReference>
<dbReference type="SUPFAM" id="SSF51717">
    <property type="entry name" value="Dihydropteroate synthetase-like"/>
    <property type="match status" value="1"/>
</dbReference>
<keyword evidence="31" id="KW-1185">Reference proteome</keyword>
<dbReference type="GO" id="GO:0005829">
    <property type="term" value="C:cytosol"/>
    <property type="evidence" value="ECO:0007669"/>
    <property type="project" value="TreeGrafter"/>
</dbReference>
<evidence type="ECO:0000256" key="13">
    <source>
        <dbReference type="ARBA" id="ARBA00022723"/>
    </source>
</evidence>
<feature type="binding site" evidence="23">
    <location>
        <position position="750"/>
    </location>
    <ligand>
        <name>methylcob(III)alamin</name>
        <dbReference type="ChEBI" id="CHEBI:28115"/>
    </ligand>
</feature>
<feature type="binding site" evidence="23">
    <location>
        <begin position="1126"/>
        <end position="1127"/>
    </location>
    <ligand>
        <name>S-adenosyl-L-methionine</name>
        <dbReference type="ChEBI" id="CHEBI:59789"/>
    </ligand>
</feature>
<evidence type="ECO:0000313" key="31">
    <source>
        <dbReference type="Proteomes" id="UP000534783"/>
    </source>
</evidence>
<dbReference type="InterPro" id="IPR036589">
    <property type="entry name" value="HCY_dom_sf"/>
</dbReference>
<dbReference type="InterPro" id="IPR003726">
    <property type="entry name" value="HCY_dom"/>
</dbReference>
<dbReference type="SUPFAM" id="SSF52242">
    <property type="entry name" value="Cobalamin (vitamin B12)-binding domain"/>
    <property type="match status" value="1"/>
</dbReference>
<dbReference type="GO" id="GO:0050667">
    <property type="term" value="P:homocysteine metabolic process"/>
    <property type="evidence" value="ECO:0007669"/>
    <property type="project" value="TreeGrafter"/>
</dbReference>
<keyword evidence="14" id="KW-0677">Repeat</keyword>
<dbReference type="PANTHER" id="PTHR45833">
    <property type="entry name" value="METHIONINE SYNTHASE"/>
    <property type="match status" value="1"/>
</dbReference>
<comment type="caution">
    <text evidence="30">The sequence shown here is derived from an EMBL/GenBank/DDBJ whole genome shotgun (WGS) entry which is preliminary data.</text>
</comment>
<feature type="binding site" evidence="23">
    <location>
        <begin position="702"/>
        <end position="706"/>
    </location>
    <ligand>
        <name>methylcob(III)alamin</name>
        <dbReference type="ChEBI" id="CHEBI:28115"/>
    </ligand>
</feature>
<dbReference type="PANTHER" id="PTHR45833:SF1">
    <property type="entry name" value="METHIONINE SYNTHASE"/>
    <property type="match status" value="1"/>
</dbReference>
<keyword evidence="16 21" id="KW-0486">Methionine biosynthesis</keyword>
<dbReference type="Gene3D" id="3.20.20.20">
    <property type="entry name" value="Dihydropteroate synthase-like"/>
    <property type="match status" value="1"/>
</dbReference>
<feature type="binding site" evidence="22 24">
    <location>
        <position position="270"/>
    </location>
    <ligand>
        <name>Zn(2+)</name>
        <dbReference type="ChEBI" id="CHEBI:29105"/>
    </ligand>
</feature>
<dbReference type="InterPro" id="IPR011822">
    <property type="entry name" value="MetH"/>
</dbReference>
<comment type="pathway">
    <text evidence="4 21">Amino-acid biosynthesis; L-methionine biosynthesis via de novo pathway; L-methionine from L-homocysteine (MetH route): step 1/1.</text>
</comment>
<comment type="similarity">
    <text evidence="5">Belongs to the vitamin-B12 dependent methionine synthase family.</text>
</comment>
<evidence type="ECO:0000259" key="25">
    <source>
        <dbReference type="PROSITE" id="PS50970"/>
    </source>
</evidence>
<feature type="domain" description="Pterin-binding" evidence="26">
    <location>
        <begin position="315"/>
        <end position="574"/>
    </location>
</feature>
<comment type="function">
    <text evidence="18 21">Catalyzes the transfer of a methyl group from methyl-cobalamin to homocysteine, yielding enzyme-bound cob(I)alamin and methionine. Subsequently, remethylates the cofactor using methyltetrahydrofolate.</text>
</comment>
<proteinExistence type="inferred from homology"/>
<keyword evidence="11 21" id="KW-0808">Transferase</keyword>
<evidence type="ECO:0000256" key="10">
    <source>
        <dbReference type="ARBA" id="ARBA00022628"/>
    </source>
</evidence>
<dbReference type="GO" id="GO:0046653">
    <property type="term" value="P:tetrahydrofolate metabolic process"/>
    <property type="evidence" value="ECO:0007669"/>
    <property type="project" value="TreeGrafter"/>
</dbReference>
<dbReference type="AlphaFoldDB" id="A0A7X6DM39"/>
<comment type="domain">
    <text evidence="21">Modular enzyme with four functionally distinct domains. The isolated Hcy-binding domain catalyzes methyl transfer from free methylcobalamin to homocysteine. The Hcy-binding domain in association with the pterin-binding domain catalyzes the methylation of cob(I)alamin by methyltetrahydrofolate and the methylation of homocysteine. The B12-binding domain binds the cofactor. The AdoMet activation domain binds S-adenosyl-L-methionine. Under aerobic conditions cob(I)alamin can be converted to inactive cob(II)alamin. Reductive methylation by S-adenosyl-L-methionine and flavodoxin regenerates methylcobalamin.</text>
</comment>
<dbReference type="InterPro" id="IPR003759">
    <property type="entry name" value="Cbl-bd_cap"/>
</dbReference>
<evidence type="ECO:0000256" key="11">
    <source>
        <dbReference type="ARBA" id="ARBA00022679"/>
    </source>
</evidence>
<dbReference type="Pfam" id="PF02574">
    <property type="entry name" value="S-methyl_trans"/>
    <property type="match status" value="1"/>
</dbReference>
<evidence type="ECO:0000256" key="16">
    <source>
        <dbReference type="ARBA" id="ARBA00023167"/>
    </source>
</evidence>
<evidence type="ECO:0000256" key="21">
    <source>
        <dbReference type="PIRNR" id="PIRNR000381"/>
    </source>
</evidence>
<organism evidence="30 31">
    <name type="scientific">Candidatus Manganitrophus noduliformans</name>
    <dbReference type="NCBI Taxonomy" id="2606439"/>
    <lineage>
        <taxon>Bacteria</taxon>
        <taxon>Pseudomonadati</taxon>
        <taxon>Nitrospirota</taxon>
        <taxon>Nitrospiria</taxon>
        <taxon>Candidatus Troglogloeales</taxon>
        <taxon>Candidatus Manganitrophaceae</taxon>
        <taxon>Candidatus Manganitrophus</taxon>
    </lineage>
</organism>
<dbReference type="EMBL" id="VTOW01000001">
    <property type="protein sequence ID" value="NKE69736.1"/>
    <property type="molecule type" value="Genomic_DNA"/>
</dbReference>
<accession>A0A7X6DM39</accession>
<dbReference type="Gene3D" id="3.10.196.10">
    <property type="entry name" value="Vitamin B12-dependent methionine synthase, activation domain"/>
    <property type="match status" value="1"/>
</dbReference>
<dbReference type="InterPro" id="IPR036724">
    <property type="entry name" value="Cobalamin-bd_sf"/>
</dbReference>
<dbReference type="InterPro" id="IPR000489">
    <property type="entry name" value="Pterin-binding_dom"/>
</dbReference>
<comment type="cofactor">
    <cofactor evidence="2 21 24">
        <name>Zn(2+)</name>
        <dbReference type="ChEBI" id="CHEBI:29105"/>
    </cofactor>
</comment>
<dbReference type="PROSITE" id="PS50972">
    <property type="entry name" value="PTERIN_BINDING"/>
    <property type="match status" value="1"/>
</dbReference>
<dbReference type="NCBIfam" id="TIGR02082">
    <property type="entry name" value="metH"/>
    <property type="match status" value="1"/>
</dbReference>
<dbReference type="InterPro" id="IPR050554">
    <property type="entry name" value="Met_Synthase/Corrinoid"/>
</dbReference>
<dbReference type="Proteomes" id="UP000534783">
    <property type="component" value="Unassembled WGS sequence"/>
</dbReference>
<dbReference type="GO" id="GO:0008705">
    <property type="term" value="F:methionine synthase activity"/>
    <property type="evidence" value="ECO:0007669"/>
    <property type="project" value="UniProtKB-UniRule"/>
</dbReference>
<keyword evidence="10 21" id="KW-0846">Cobalamin</keyword>
<dbReference type="InterPro" id="IPR011005">
    <property type="entry name" value="Dihydropteroate_synth-like_sf"/>
</dbReference>
<dbReference type="UniPathway" id="UPA00051">
    <property type="reaction ID" value="UER00081"/>
</dbReference>
<dbReference type="FunFam" id="3.20.20.20:FF:000017">
    <property type="entry name" value="Methionine synthase"/>
    <property type="match status" value="1"/>
</dbReference>
<keyword evidence="9 21" id="KW-0028">Amino-acid biosynthesis</keyword>
<evidence type="ECO:0000256" key="12">
    <source>
        <dbReference type="ARBA" id="ARBA00022691"/>
    </source>
</evidence>
<evidence type="ECO:0000256" key="5">
    <source>
        <dbReference type="ARBA" id="ARBA00010398"/>
    </source>
</evidence>
<dbReference type="InterPro" id="IPR037010">
    <property type="entry name" value="VitB12-dep_Met_synth_activ_sf"/>
</dbReference>
<sequence length="1131" mass="123639">MGTMIQARNLTAADFGGPELEGCNENLNLTRPDVIQSIHEAYYAAGADIVETNTFGGTGIVLAEYGLQDKVLEINRAGAQVAKAAAKKYSTPAKPRLVAASMGPTTKAITVTGGVTFDQLVEAFALQTKGLIEGGVDLLLLETAQDTINLKAAAIGILQAQKEMGIEIPIMISATIERTGTMLAGQGVEALYASLEHLPILSIGLNCATGPEFMTDHIRSLANMATCLVSVYPNAGLPNEEGKYEETPESLAAKLSRFVEEGWINLIGGCCGTTPAHITAISKMVEGRKPRTPKGALKPAVSGIDFLLIEEENRPVIVGERTNVIGSRKFKELIVDGKIEEGAEIGRAQVRNGAQVIDVCMANPDRNELADLEAFLQILNKKVKAPIMIDSTDHRVIEAALKLCQGKCIVNSINLEDGEERFELVVPLLKKYGGAVVVGCIDEDPVQGMGVTRQRKIEIAKRSYDLLVNKYGLAPRDLIFDALVFPVGTGDANYIGSAPETIEGIRLIKETFPESKTILGVSNVSFGLPTAGREILNSVFLYHTVKAGLDYAIVNAEKLERYPSIPEEERRLAEDLIFWRGADPVAAFAAHFKDKKGIAKKTRADLPLDGRLARYIVEGSKEGLIEDLELKRKEATPLEIINGPLMTGMDEVGRLFNNNELIVAEVLQSAEAMKAAVRHLEQFMEKSDTAARGTILLATVKGDVHDIGKNLVEIILSNNGYKVVNLGIKVPPETLIEAIRKERPDMVGLSGLLVKSAQQMVITAQDFKTAGVTIPILVGGAALTKRFTDTKIAAEYPGPVFYAKDAMNGLDLANQWIDETQRPGLLKKTETERSAMVKIAEGMEKKPQPASEVRARSNVRRDLPLPKAPDFDFHAIEEGPLREIFAYINPSMLYGKHLGLKGNLERLLADRDERAEKLHASVVAMQEEILAKRTLTAQGVYRYLPCRARGEDLLIYDPADPARLLETFTFPRQPAGERLCLSDYCRDVDSNEIDSVALFVVTMGKGVRALSTQLKEAGEYLRSHLLQAIAIEGAEGFAEWVHQKIRNDWGIPDPPEMTIQDVLKNRYRGIRVSFGYPACPNLADQRKLFRLLDATAKIGVELTDGDMMDPEASVSALVFHHPEAKYFRTDT</sequence>
<feature type="domain" description="B12-binding" evidence="28">
    <location>
        <begin position="692"/>
        <end position="827"/>
    </location>
</feature>
<evidence type="ECO:0000256" key="24">
    <source>
        <dbReference type="PROSITE-ProRule" id="PRU00333"/>
    </source>
</evidence>
<dbReference type="InterPro" id="IPR036594">
    <property type="entry name" value="Meth_synthase_dom"/>
</dbReference>
<dbReference type="InterPro" id="IPR006158">
    <property type="entry name" value="Cobalamin-bd"/>
</dbReference>
<dbReference type="Pfam" id="PF02965">
    <property type="entry name" value="Met_synt_B12"/>
    <property type="match status" value="1"/>
</dbReference>
<feature type="binding site" evidence="22 24">
    <location>
        <position position="207"/>
    </location>
    <ligand>
        <name>Zn(2+)</name>
        <dbReference type="ChEBI" id="CHEBI:29105"/>
    </ligand>
</feature>
<evidence type="ECO:0000256" key="4">
    <source>
        <dbReference type="ARBA" id="ARBA00005178"/>
    </source>
</evidence>
<dbReference type="Pfam" id="PF02607">
    <property type="entry name" value="B12-binding_2"/>
    <property type="match status" value="1"/>
</dbReference>
<feature type="binding site" evidence="22 24">
    <location>
        <position position="271"/>
    </location>
    <ligand>
        <name>Zn(2+)</name>
        <dbReference type="ChEBI" id="CHEBI:29105"/>
    </ligand>
</feature>
<dbReference type="EC" id="2.1.1.13" evidence="6 20"/>
<evidence type="ECO:0000256" key="18">
    <source>
        <dbReference type="ARBA" id="ARBA00025552"/>
    </source>
</evidence>
<dbReference type="Pfam" id="PF02310">
    <property type="entry name" value="B12-binding"/>
    <property type="match status" value="1"/>
</dbReference>
<dbReference type="FunFam" id="3.20.20.330:FF:000001">
    <property type="entry name" value="Methionine synthase"/>
    <property type="match status" value="1"/>
</dbReference>
<dbReference type="Gene3D" id="3.20.20.330">
    <property type="entry name" value="Homocysteine-binding-like domain"/>
    <property type="match status" value="1"/>
</dbReference>
<evidence type="ECO:0000256" key="1">
    <source>
        <dbReference type="ARBA" id="ARBA00001700"/>
    </source>
</evidence>
<dbReference type="PROSITE" id="PS50974">
    <property type="entry name" value="ADOMET_ACTIVATION"/>
    <property type="match status" value="1"/>
</dbReference>
<dbReference type="SMART" id="SM01018">
    <property type="entry name" value="B12-binding_2"/>
    <property type="match status" value="1"/>
</dbReference>
<dbReference type="GO" id="GO:0032259">
    <property type="term" value="P:methylation"/>
    <property type="evidence" value="ECO:0007669"/>
    <property type="project" value="UniProtKB-KW"/>
</dbReference>
<dbReference type="PROSITE" id="PS51337">
    <property type="entry name" value="B12_BINDING_NTER"/>
    <property type="match status" value="1"/>
</dbReference>
<evidence type="ECO:0000256" key="7">
    <source>
        <dbReference type="ARBA" id="ARBA00013998"/>
    </source>
</evidence>
<dbReference type="SUPFAM" id="SSF47644">
    <property type="entry name" value="Methionine synthase domain"/>
    <property type="match status" value="1"/>
</dbReference>
<feature type="binding site" evidence="23">
    <location>
        <position position="806"/>
    </location>
    <ligand>
        <name>methylcob(III)alamin</name>
        <dbReference type="ChEBI" id="CHEBI:28115"/>
    </ligand>
</feature>
<dbReference type="GO" id="GO:0031419">
    <property type="term" value="F:cobalamin binding"/>
    <property type="evidence" value="ECO:0007669"/>
    <property type="project" value="UniProtKB-UniRule"/>
</dbReference>
<gene>
    <name evidence="30" type="primary">metH</name>
    <name evidence="30" type="ORF">MNODULE_03105</name>
</gene>
<evidence type="ECO:0000256" key="22">
    <source>
        <dbReference type="PIRSR" id="PIRSR000381-1"/>
    </source>
</evidence>
<comment type="cofactor">
    <cofactor evidence="3 21 22">
        <name>methylcob(III)alamin</name>
        <dbReference type="ChEBI" id="CHEBI:28115"/>
    </cofactor>
</comment>
<evidence type="ECO:0000256" key="14">
    <source>
        <dbReference type="ARBA" id="ARBA00022737"/>
    </source>
</evidence>
<reference evidence="30 31" key="1">
    <citation type="journal article" date="2020" name="Nature">
        <title>Bacterial chemolithoautotrophy via manganese oxidation.</title>
        <authorList>
            <person name="Yu H."/>
            <person name="Leadbetter J.R."/>
        </authorList>
    </citation>
    <scope>NUCLEOTIDE SEQUENCE [LARGE SCALE GENOMIC DNA]</scope>
    <source>
        <strain evidence="30 31">Mn-1</strain>
    </source>
</reference>
<dbReference type="Pfam" id="PF00809">
    <property type="entry name" value="Pterin_bind"/>
    <property type="match status" value="1"/>
</dbReference>
<evidence type="ECO:0000259" key="28">
    <source>
        <dbReference type="PROSITE" id="PS51332"/>
    </source>
</evidence>
<evidence type="ECO:0000256" key="19">
    <source>
        <dbReference type="ARBA" id="ARBA00031040"/>
    </source>
</evidence>
<dbReference type="Gene3D" id="3.40.50.280">
    <property type="entry name" value="Cobalamin-binding domain"/>
    <property type="match status" value="1"/>
</dbReference>
<evidence type="ECO:0000259" key="26">
    <source>
        <dbReference type="PROSITE" id="PS50972"/>
    </source>
</evidence>
<feature type="domain" description="Hcy-binding" evidence="25">
    <location>
        <begin position="1"/>
        <end position="285"/>
    </location>
</feature>
<evidence type="ECO:0000256" key="20">
    <source>
        <dbReference type="NCBIfam" id="TIGR02082"/>
    </source>
</evidence>
<dbReference type="InterPro" id="IPR033706">
    <property type="entry name" value="Met_synthase_B12-bd"/>
</dbReference>
<keyword evidence="13 21" id="KW-0479">Metal-binding</keyword>
<dbReference type="Gene3D" id="1.10.1240.10">
    <property type="entry name" value="Methionine synthase domain"/>
    <property type="match status" value="1"/>
</dbReference>
<keyword evidence="8 21" id="KW-0489">Methyltransferase</keyword>
<feature type="domain" description="AdoMet activation" evidence="27">
    <location>
        <begin position="842"/>
        <end position="1131"/>
    </location>
</feature>
<evidence type="ECO:0000256" key="23">
    <source>
        <dbReference type="PIRSR" id="PIRSR000381-2"/>
    </source>
</evidence>
<dbReference type="PROSITE" id="PS51332">
    <property type="entry name" value="B12_BINDING"/>
    <property type="match status" value="1"/>
</dbReference>
<evidence type="ECO:0000256" key="9">
    <source>
        <dbReference type="ARBA" id="ARBA00022605"/>
    </source>
</evidence>
<feature type="domain" description="B12-binding N-terminal" evidence="29">
    <location>
        <begin position="599"/>
        <end position="692"/>
    </location>
</feature>
<protein>
    <recommendedName>
        <fullName evidence="7 20">Methionine synthase</fullName>
        <ecNumber evidence="6 20">2.1.1.13</ecNumber>
    </recommendedName>
    <alternativeName>
        <fullName evidence="19 21">5-methyltetrahydrofolate--homocysteine methyltransferase</fullName>
    </alternativeName>
</protein>
<name>A0A7X6DM39_9BACT</name>
<dbReference type="SUPFAM" id="SSF82282">
    <property type="entry name" value="Homocysteine S-methyltransferase"/>
    <property type="match status" value="1"/>
</dbReference>
<keyword evidence="12 21" id="KW-0949">S-adenosyl-L-methionine</keyword>
<feature type="binding site" evidence="23">
    <location>
        <position position="1071"/>
    </location>
    <ligand>
        <name>S-adenosyl-L-methionine</name>
        <dbReference type="ChEBI" id="CHEBI:59789"/>
    </ligand>
</feature>
<dbReference type="GO" id="GO:0008270">
    <property type="term" value="F:zinc ion binding"/>
    <property type="evidence" value="ECO:0007669"/>
    <property type="project" value="UniProtKB-UniRule"/>
</dbReference>
<evidence type="ECO:0000256" key="3">
    <source>
        <dbReference type="ARBA" id="ARBA00001956"/>
    </source>
</evidence>
<dbReference type="CDD" id="cd02069">
    <property type="entry name" value="methionine_synthase_B12_BD"/>
    <property type="match status" value="1"/>
</dbReference>
<dbReference type="PROSITE" id="PS50970">
    <property type="entry name" value="HCY"/>
    <property type="match status" value="1"/>
</dbReference>
<evidence type="ECO:0000256" key="6">
    <source>
        <dbReference type="ARBA" id="ARBA00012032"/>
    </source>
</evidence>
<dbReference type="SUPFAM" id="SSF56507">
    <property type="entry name" value="Methionine synthase activation domain-like"/>
    <property type="match status" value="1"/>
</dbReference>
<evidence type="ECO:0000259" key="27">
    <source>
        <dbReference type="PROSITE" id="PS50974"/>
    </source>
</evidence>
<evidence type="ECO:0000256" key="2">
    <source>
        <dbReference type="ARBA" id="ARBA00001947"/>
    </source>
</evidence>
<keyword evidence="17 21" id="KW-0170">Cobalt</keyword>
<keyword evidence="15 21" id="KW-0862">Zinc</keyword>
<evidence type="ECO:0000256" key="8">
    <source>
        <dbReference type="ARBA" id="ARBA00022603"/>
    </source>
</evidence>
<evidence type="ECO:0000313" key="30">
    <source>
        <dbReference type="EMBL" id="NKE69736.1"/>
    </source>
</evidence>